<evidence type="ECO:0000256" key="1">
    <source>
        <dbReference type="SAM" id="MobiDB-lite"/>
    </source>
</evidence>
<organism evidence="2">
    <name type="scientific">Myoviridae sp. ctLtm40</name>
    <dbReference type="NCBI Taxonomy" id="2826641"/>
    <lineage>
        <taxon>Viruses</taxon>
        <taxon>Duplodnaviria</taxon>
        <taxon>Heunggongvirae</taxon>
        <taxon>Uroviricota</taxon>
        <taxon>Caudoviricetes</taxon>
    </lineage>
</organism>
<protein>
    <submittedName>
        <fullName evidence="2">Uncharacterized protein</fullName>
    </submittedName>
</protein>
<accession>A0A8S5QZ80</accession>
<dbReference type="EMBL" id="BK015769">
    <property type="protein sequence ID" value="DAE24129.1"/>
    <property type="molecule type" value="Genomic_DNA"/>
</dbReference>
<reference evidence="2" key="1">
    <citation type="journal article" date="2021" name="Proc. Natl. Acad. Sci. U.S.A.">
        <title>A Catalog of Tens of Thousands of Viruses from Human Metagenomes Reveals Hidden Associations with Chronic Diseases.</title>
        <authorList>
            <person name="Tisza M.J."/>
            <person name="Buck C.B."/>
        </authorList>
    </citation>
    <scope>NUCLEOTIDE SEQUENCE</scope>
    <source>
        <strain evidence="2">CtLtm40</strain>
    </source>
</reference>
<proteinExistence type="predicted"/>
<sequence>MSGAEHGEQNRKTRRLPTMGHDGGHVGLSKLDKTRSEKLCAFNA</sequence>
<feature type="compositionally biased region" description="Basic and acidic residues" evidence="1">
    <location>
        <begin position="1"/>
        <end position="11"/>
    </location>
</feature>
<evidence type="ECO:0000313" key="2">
    <source>
        <dbReference type="EMBL" id="DAE24129.1"/>
    </source>
</evidence>
<feature type="region of interest" description="Disordered" evidence="1">
    <location>
        <begin position="1"/>
        <end position="30"/>
    </location>
</feature>
<name>A0A8S5QZ80_9CAUD</name>